<organism evidence="2 3">
    <name type="scientific">Glycine soja</name>
    <name type="common">Wild soybean</name>
    <dbReference type="NCBI Taxonomy" id="3848"/>
    <lineage>
        <taxon>Eukaryota</taxon>
        <taxon>Viridiplantae</taxon>
        <taxon>Streptophyta</taxon>
        <taxon>Embryophyta</taxon>
        <taxon>Tracheophyta</taxon>
        <taxon>Spermatophyta</taxon>
        <taxon>Magnoliopsida</taxon>
        <taxon>eudicotyledons</taxon>
        <taxon>Gunneridae</taxon>
        <taxon>Pentapetalae</taxon>
        <taxon>rosids</taxon>
        <taxon>fabids</taxon>
        <taxon>Fabales</taxon>
        <taxon>Fabaceae</taxon>
        <taxon>Papilionoideae</taxon>
        <taxon>50 kb inversion clade</taxon>
        <taxon>NPAAA clade</taxon>
        <taxon>indigoferoid/millettioid clade</taxon>
        <taxon>Phaseoleae</taxon>
        <taxon>Glycine</taxon>
        <taxon>Glycine subgen. Soja</taxon>
    </lineage>
</organism>
<comment type="caution">
    <text evidence="2">The sequence shown here is derived from an EMBL/GenBank/DDBJ whole genome shotgun (WGS) entry which is preliminary data.</text>
</comment>
<evidence type="ECO:0008006" key="4">
    <source>
        <dbReference type="Google" id="ProtNLM"/>
    </source>
</evidence>
<proteinExistence type="predicted"/>
<sequence>MGTKVQNLPGYYSMRDLNEESSSCGWPLFYGDKSLTNGQYYNNYLPSSVTDACSAYDKDVVKRMMLEHEAVFKNQVYELHRLYRIQRDLMNEVKRKELHRNQIPVEASFSVGHMTSQLTTEDGQKWHISGFPVGNSTCAKTSVSGVEGIHSPLDSMKAIGQQTSPFPSPNGCSSSKDVEVLESRPLKVRRKMFDLHLPADEYIDTEESEKLSDEKTSDPSFFLPDRNCKTGKEGDAKLFCGNGEKTGCQEDTSRSEQSLRRRNGLADLNEPVPVEETYNSPYVHLLNRNPCQGATECSDISADAAKQKSDFFALSREQLLNSHHGTESWTRSNEYLESNGGGKGWYQSVAESGQAKSNTHPVPQLLKSVSSQTIQDALSKVREPASDYLNGRNKADMWREKTVSDLHISERNHEYSINKQPESVIPLHRPGLFAASPSSDLSKSWSHSASSWEMANSSLSQKLMSIQTPPCLNASGALSRRSQSHQSNGVLEECWPLNINSKPNPGFRSDAPIQNGFYPGSSSGPKEPSMNISSISYDYLNHKNDCKIIPDHFINNVSSKSCKGSDSNCNDMKSGKDIDLNVLLPNGLSNNLVPRSGAGIMDGQQNNEERHAVLPWLREKTTCKNGVQNTAGESSLFHAASLSNKDETVKGPSGKFMHNVTSVLCSNDTEARRTEANESSGNKKILGIPIFDMAHISPKKEFSSITSLSVLNPTPSDLEAVGNKKKWIFDINLPCDAAVVELDKEAFTETAVSKTRSPTTADSRNQIDLNLSMSEDEGSFTTIPSDNIKMKAQIDLEAPAPPEIEEDAVPEEKKLETALASPQVPQGTVEQPKDDELITNAAEAIVVLSSLTWEVDDGVISPSESPKVDLLSWFADVVSSSCKDEGKCDVSREKDGEDNEGRSSEGMDYFEAMTLNLPETKEEDYMPKPLVPENFKVEETTTLLPTRTRKGPARRGRQRRDFQRDILPGLASLSRHEVTEDLQTFGGLMRATGYSWNSGLTRRSSSRNGGGRGRRRGQVAPSPPTPVATNETSTPLMQQLNNIEVGLEDRSLTGWGKTTRRPRRQRCPAGNPPLIQLT</sequence>
<gene>
    <name evidence="2" type="ORF">D0Y65_000550</name>
</gene>
<evidence type="ECO:0000313" key="3">
    <source>
        <dbReference type="Proteomes" id="UP000289340"/>
    </source>
</evidence>
<feature type="region of interest" description="Disordered" evidence="1">
    <location>
        <begin position="885"/>
        <end position="905"/>
    </location>
</feature>
<dbReference type="PANTHER" id="PTHR33167:SF37">
    <property type="entry name" value="DUF863 FAMILY PROTEIN"/>
    <property type="match status" value="1"/>
</dbReference>
<dbReference type="Proteomes" id="UP000289340">
    <property type="component" value="Chromosome 1"/>
</dbReference>
<dbReference type="Pfam" id="PF05904">
    <property type="entry name" value="DUF863"/>
    <property type="match status" value="1"/>
</dbReference>
<dbReference type="EMBL" id="QZWG01000001">
    <property type="protein sequence ID" value="RZC28628.1"/>
    <property type="molecule type" value="Genomic_DNA"/>
</dbReference>
<name>A0A445LZB0_GLYSO</name>
<evidence type="ECO:0000256" key="1">
    <source>
        <dbReference type="SAM" id="MobiDB-lite"/>
    </source>
</evidence>
<accession>A0A445LZB0</accession>
<feature type="compositionally biased region" description="Polar residues" evidence="1">
    <location>
        <begin position="1027"/>
        <end position="1042"/>
    </location>
</feature>
<dbReference type="AlphaFoldDB" id="A0A445LZB0"/>
<evidence type="ECO:0000313" key="2">
    <source>
        <dbReference type="EMBL" id="RZC28628.1"/>
    </source>
</evidence>
<dbReference type="Gramene" id="XM_028375492.1">
    <property type="protein sequence ID" value="XP_028231293.1"/>
    <property type="gene ID" value="LOC114411791"/>
</dbReference>
<reference evidence="2 3" key="1">
    <citation type="submission" date="2018-09" db="EMBL/GenBank/DDBJ databases">
        <title>A high-quality reference genome of wild soybean provides a powerful tool to mine soybean genomes.</title>
        <authorList>
            <person name="Xie M."/>
            <person name="Chung C.Y.L."/>
            <person name="Li M.-W."/>
            <person name="Wong F.-L."/>
            <person name="Chan T.-F."/>
            <person name="Lam H.-M."/>
        </authorList>
    </citation>
    <scope>NUCLEOTIDE SEQUENCE [LARGE SCALE GENOMIC DNA]</scope>
    <source>
        <strain evidence="3">cv. W05</strain>
        <tissue evidence="2">Hypocotyl of etiolated seedlings</tissue>
    </source>
</reference>
<dbReference type="PANTHER" id="PTHR33167">
    <property type="entry name" value="TRANSCRIPTION FACTOR, PUTATIVE (DUF863)-RELATED"/>
    <property type="match status" value="1"/>
</dbReference>
<feature type="region of interest" description="Disordered" evidence="1">
    <location>
        <begin position="995"/>
        <end position="1078"/>
    </location>
</feature>
<protein>
    <recommendedName>
        <fullName evidence="4">DUF863 domain-containing protein</fullName>
    </recommendedName>
</protein>
<dbReference type="InterPro" id="IPR008581">
    <property type="entry name" value="DUF863_pln"/>
</dbReference>
<keyword evidence="3" id="KW-1185">Reference proteome</keyword>